<protein>
    <submittedName>
        <fullName evidence="2">Carboxymuconolactone decarboxylase family protein</fullName>
    </submittedName>
</protein>
<dbReference type="PANTHER" id="PTHR34846:SF11">
    <property type="entry name" value="4-CARBOXYMUCONOLACTONE DECARBOXYLASE FAMILY PROTEIN (AFU_ORTHOLOGUE AFUA_6G11590)"/>
    <property type="match status" value="1"/>
</dbReference>
<dbReference type="InterPro" id="IPR029032">
    <property type="entry name" value="AhpD-like"/>
</dbReference>
<organism evidence="2 3">
    <name type="scientific">Amycolatopsis mongoliensis</name>
    <dbReference type="NCBI Taxonomy" id="715475"/>
    <lineage>
        <taxon>Bacteria</taxon>
        <taxon>Bacillati</taxon>
        <taxon>Actinomycetota</taxon>
        <taxon>Actinomycetes</taxon>
        <taxon>Pseudonocardiales</taxon>
        <taxon>Pseudonocardiaceae</taxon>
        <taxon>Amycolatopsis</taxon>
    </lineage>
</organism>
<feature type="domain" description="Carboxymuconolactone decarboxylase-like" evidence="1">
    <location>
        <begin position="36"/>
        <end position="117"/>
    </location>
</feature>
<dbReference type="Pfam" id="PF02627">
    <property type="entry name" value="CMD"/>
    <property type="match status" value="1"/>
</dbReference>
<keyword evidence="3" id="KW-1185">Reference proteome</keyword>
<sequence>MARLGYVHDGGEVADRIRQRRGGRLTPLDGVLLHSPALADGWNSLLGAVRGASTLPADVRELAVLRVAELNGAAYEWTAHEPVARDAGMTDDQLAALRGGDPSALDDRQRAALAYTDAMTEKIAVEQPVFEALAAHFDEQQVVELSVTVAAYNMVSRFLVALEVGRE</sequence>
<evidence type="ECO:0000313" key="2">
    <source>
        <dbReference type="EMBL" id="WIY06427.1"/>
    </source>
</evidence>
<dbReference type="AlphaFoldDB" id="A0A9Y2JZK8"/>
<dbReference type="KEGG" id="amog:QRX60_22215"/>
<accession>A0A9Y2JZK8</accession>
<reference evidence="2 3" key="1">
    <citation type="submission" date="2023-06" db="EMBL/GenBank/DDBJ databases">
        <authorList>
            <person name="Oyuntsetseg B."/>
            <person name="Kim S.B."/>
        </authorList>
    </citation>
    <scope>NUCLEOTIDE SEQUENCE [LARGE SCALE GENOMIC DNA]</scope>
    <source>
        <strain evidence="2 3">4-36</strain>
    </source>
</reference>
<dbReference type="EMBL" id="CP127295">
    <property type="protein sequence ID" value="WIY06427.1"/>
    <property type="molecule type" value="Genomic_DNA"/>
</dbReference>
<dbReference type="InterPro" id="IPR003779">
    <property type="entry name" value="CMD-like"/>
</dbReference>
<dbReference type="GO" id="GO:0051920">
    <property type="term" value="F:peroxiredoxin activity"/>
    <property type="evidence" value="ECO:0007669"/>
    <property type="project" value="InterPro"/>
</dbReference>
<dbReference type="RefSeq" id="WP_286002686.1">
    <property type="nucleotide sequence ID" value="NZ_CP127295.1"/>
</dbReference>
<dbReference type="SUPFAM" id="SSF69118">
    <property type="entry name" value="AhpD-like"/>
    <property type="match status" value="1"/>
</dbReference>
<name>A0A9Y2JZK8_9PSEU</name>
<evidence type="ECO:0000259" key="1">
    <source>
        <dbReference type="Pfam" id="PF02627"/>
    </source>
</evidence>
<dbReference type="Gene3D" id="1.20.1290.10">
    <property type="entry name" value="AhpD-like"/>
    <property type="match status" value="1"/>
</dbReference>
<proteinExistence type="predicted"/>
<dbReference type="Proteomes" id="UP001239397">
    <property type="component" value="Chromosome"/>
</dbReference>
<evidence type="ECO:0000313" key="3">
    <source>
        <dbReference type="Proteomes" id="UP001239397"/>
    </source>
</evidence>
<gene>
    <name evidence="2" type="ORF">QRX60_22215</name>
</gene>
<dbReference type="PANTHER" id="PTHR34846">
    <property type="entry name" value="4-CARBOXYMUCONOLACTONE DECARBOXYLASE FAMILY PROTEIN (AFU_ORTHOLOGUE AFUA_6G11590)"/>
    <property type="match status" value="1"/>
</dbReference>